<reference evidence="4" key="1">
    <citation type="submission" date="2024-04" db="EMBL/GenBank/DDBJ databases">
        <authorList>
            <person name="Shaw F."/>
            <person name="Minotto A."/>
        </authorList>
    </citation>
    <scope>NUCLEOTIDE SEQUENCE [LARGE SCALE GENOMIC DNA]</scope>
</reference>
<dbReference type="SUPFAM" id="SSF51197">
    <property type="entry name" value="Clavaminate synthase-like"/>
    <property type="match status" value="1"/>
</dbReference>
<accession>A0ABP1CWF9</accession>
<gene>
    <name evidence="3" type="ORF">GFSPODELE1_LOCUS2957</name>
</gene>
<dbReference type="EMBL" id="OZ037945">
    <property type="protein sequence ID" value="CAL1700011.1"/>
    <property type="molecule type" value="Genomic_DNA"/>
</dbReference>
<sequence length="314" mass="34003">MDCDSDSDLDSLFDEIFPEDTQKDASPFSSCTPNTSHSHTPPDGASTCLNLARITVPSIQGLYFDPSIFIPPQCAADLMQNCMTQYFSKGNVNQVMLFERALHDFTSLSTSGVGSVSTTTEPNSADSGSKLPQFLTSFLQVLSVLLRPLLPNATHALLFPSPNTPPQARQVIINHYLPGEGITPHVDLLDRFGDGIIGVSLGSGCVMRFRKVRGTTVPDYHDRAGGTGDGDGGDVKGAAEDVEDVYLPPGSVYVMSGEARYRWTHEIEGRKADLIQEHLGDETGIWTDRSIRVSITFRWLLPGADVVGVPATNE</sequence>
<dbReference type="InterPro" id="IPR005123">
    <property type="entry name" value="Oxoglu/Fe-dep_dioxygenase_dom"/>
</dbReference>
<feature type="domain" description="Fe2OG dioxygenase" evidence="2">
    <location>
        <begin position="164"/>
        <end position="301"/>
    </location>
</feature>
<dbReference type="PANTHER" id="PTHR21052:SF0">
    <property type="entry name" value="ALPHA-KETOGLUTARATE-DEPENDENT DIOXYGENASE ALKB HOMOLOG 7, MITOCHONDRIAL"/>
    <property type="match status" value="1"/>
</dbReference>
<evidence type="ECO:0000313" key="3">
    <source>
        <dbReference type="EMBL" id="CAL1700011.1"/>
    </source>
</evidence>
<evidence type="ECO:0000313" key="4">
    <source>
        <dbReference type="Proteomes" id="UP001497453"/>
    </source>
</evidence>
<name>A0ABP1CWF9_9APHY</name>
<evidence type="ECO:0000256" key="1">
    <source>
        <dbReference type="SAM" id="MobiDB-lite"/>
    </source>
</evidence>
<dbReference type="Gene3D" id="2.60.120.590">
    <property type="entry name" value="Alpha-ketoglutarate-dependent dioxygenase AlkB-like"/>
    <property type="match status" value="1"/>
</dbReference>
<dbReference type="InterPro" id="IPR032870">
    <property type="entry name" value="ALKBH7-like"/>
</dbReference>
<dbReference type="PROSITE" id="PS51471">
    <property type="entry name" value="FE2OG_OXY"/>
    <property type="match status" value="1"/>
</dbReference>
<feature type="compositionally biased region" description="Polar residues" evidence="1">
    <location>
        <begin position="27"/>
        <end position="39"/>
    </location>
</feature>
<dbReference type="Proteomes" id="UP001497453">
    <property type="component" value="Chromosome 2"/>
</dbReference>
<evidence type="ECO:0000259" key="2">
    <source>
        <dbReference type="PROSITE" id="PS51471"/>
    </source>
</evidence>
<organism evidence="3 4">
    <name type="scientific">Somion occarium</name>
    <dbReference type="NCBI Taxonomy" id="3059160"/>
    <lineage>
        <taxon>Eukaryota</taxon>
        <taxon>Fungi</taxon>
        <taxon>Dikarya</taxon>
        <taxon>Basidiomycota</taxon>
        <taxon>Agaricomycotina</taxon>
        <taxon>Agaricomycetes</taxon>
        <taxon>Polyporales</taxon>
        <taxon>Cerrenaceae</taxon>
        <taxon>Somion</taxon>
    </lineage>
</organism>
<dbReference type="Pfam" id="PF13532">
    <property type="entry name" value="2OG-FeII_Oxy_2"/>
    <property type="match status" value="1"/>
</dbReference>
<protein>
    <recommendedName>
        <fullName evidence="2">Fe2OG dioxygenase domain-containing protein</fullName>
    </recommendedName>
</protein>
<dbReference type="InterPro" id="IPR037151">
    <property type="entry name" value="AlkB-like_sf"/>
</dbReference>
<dbReference type="InterPro" id="IPR027450">
    <property type="entry name" value="AlkB-like"/>
</dbReference>
<dbReference type="PANTHER" id="PTHR21052">
    <property type="entry name" value="SPERMATOGENESIS ASSOCIATED 11-RELATED"/>
    <property type="match status" value="1"/>
</dbReference>
<feature type="region of interest" description="Disordered" evidence="1">
    <location>
        <begin position="21"/>
        <end position="43"/>
    </location>
</feature>
<proteinExistence type="predicted"/>
<keyword evidence="4" id="KW-1185">Reference proteome</keyword>